<feature type="domain" description="Integrase catalytic" evidence="2">
    <location>
        <begin position="117"/>
        <end position="273"/>
    </location>
</feature>
<dbReference type="CDD" id="cd00024">
    <property type="entry name" value="CD_CSD"/>
    <property type="match status" value="1"/>
</dbReference>
<dbReference type="InterPro" id="IPR016197">
    <property type="entry name" value="Chromo-like_dom_sf"/>
</dbReference>
<dbReference type="GO" id="GO:0015074">
    <property type="term" value="P:DNA integration"/>
    <property type="evidence" value="ECO:0007669"/>
    <property type="project" value="InterPro"/>
</dbReference>
<dbReference type="Proteomes" id="UP000469452">
    <property type="component" value="Unassembled WGS sequence"/>
</dbReference>
<dbReference type="Gene3D" id="3.30.420.10">
    <property type="entry name" value="Ribonuclease H-like superfamily/Ribonuclease H"/>
    <property type="match status" value="1"/>
</dbReference>
<accession>A0A6A4ZGP7</accession>
<dbReference type="InterPro" id="IPR001584">
    <property type="entry name" value="Integrase_cat-core"/>
</dbReference>
<evidence type="ECO:0008006" key="5">
    <source>
        <dbReference type="Google" id="ProtNLM"/>
    </source>
</evidence>
<proteinExistence type="predicted"/>
<dbReference type="PROSITE" id="PS50013">
    <property type="entry name" value="CHROMO_2"/>
    <property type="match status" value="1"/>
</dbReference>
<dbReference type="PANTHER" id="PTHR37984">
    <property type="entry name" value="PROTEIN CBG26694"/>
    <property type="match status" value="1"/>
</dbReference>
<feature type="domain" description="Chromo" evidence="1">
    <location>
        <begin position="424"/>
        <end position="486"/>
    </location>
</feature>
<dbReference type="Pfam" id="PF17921">
    <property type="entry name" value="Integrase_H2C2"/>
    <property type="match status" value="1"/>
</dbReference>
<evidence type="ECO:0000313" key="3">
    <source>
        <dbReference type="EMBL" id="KAF0710030.1"/>
    </source>
</evidence>
<dbReference type="AlphaFoldDB" id="A0A6A4ZGP7"/>
<organism evidence="3 4">
    <name type="scientific">Aphanomyces astaci</name>
    <name type="common">Crayfish plague agent</name>
    <dbReference type="NCBI Taxonomy" id="112090"/>
    <lineage>
        <taxon>Eukaryota</taxon>
        <taxon>Sar</taxon>
        <taxon>Stramenopiles</taxon>
        <taxon>Oomycota</taxon>
        <taxon>Saprolegniomycetes</taxon>
        <taxon>Saprolegniales</taxon>
        <taxon>Verrucalvaceae</taxon>
        <taxon>Aphanomyces</taxon>
    </lineage>
</organism>
<dbReference type="GO" id="GO:0003676">
    <property type="term" value="F:nucleic acid binding"/>
    <property type="evidence" value="ECO:0007669"/>
    <property type="project" value="InterPro"/>
</dbReference>
<dbReference type="InterPro" id="IPR036397">
    <property type="entry name" value="RNaseH_sf"/>
</dbReference>
<dbReference type="EMBL" id="VJMI01018625">
    <property type="protein sequence ID" value="KAF0710030.1"/>
    <property type="molecule type" value="Genomic_DNA"/>
</dbReference>
<dbReference type="InterPro" id="IPR041588">
    <property type="entry name" value="Integrase_H2C2"/>
</dbReference>
<dbReference type="InterPro" id="IPR000953">
    <property type="entry name" value="Chromo/chromo_shadow_dom"/>
</dbReference>
<dbReference type="InterPro" id="IPR012337">
    <property type="entry name" value="RNaseH-like_sf"/>
</dbReference>
<sequence>MAEIVDAQVQAVGNGELPVADLVEHQMEVGDNDVPVLKTATGAVWIPTSASDLQIRLCVVAHFGVGGHRGINATKQILLDRFWWSDMASDVSYFVGRCLHCASTGGHVLRPFGATAHATKPNEILHWDFLYMDGGYILVAKDDFSQFKWLWESDVANAQVVARCLLQWFSVFGVCYHWVSDQGSHFKNEVMAELKHVLGAHHHFTTARCPWANGTVESAMKTTLKAFRALLSEWLMQPDQWRLIVPVVMLVLNQSPSDTLGGVAPITAMTGIRAMSPLDRIPIPAATKVTTLHDLLSWRNDDMAAMATALDKMHATVLDAATRKRQKNRERRSKKKGAEMAQFDVGDFVLYMDVWSISHSKLSVTWRGPAQVVKTTSDWIFEIQNLVTGVVREAHSSRLKFYADDALDVTEELLRHIAHNADGHVVDQFLDCRYNDRMAAFEVCVRWRGLQAIEDSWEPAANLLEDIPTEFKRYVRSNKADPQVKAMAAALGVTQSLGGIVANLPFAEPLNPSQEGIQVFD</sequence>
<dbReference type="Pfam" id="PF00665">
    <property type="entry name" value="rve"/>
    <property type="match status" value="1"/>
</dbReference>
<dbReference type="VEuPathDB" id="FungiDB:H257_11898"/>
<dbReference type="SMART" id="SM00298">
    <property type="entry name" value="CHROMO"/>
    <property type="match status" value="1"/>
</dbReference>
<dbReference type="PROSITE" id="PS50994">
    <property type="entry name" value="INTEGRASE"/>
    <property type="match status" value="1"/>
</dbReference>
<dbReference type="InterPro" id="IPR050951">
    <property type="entry name" value="Retrovirus_Pol_polyprotein"/>
</dbReference>
<dbReference type="InterPro" id="IPR023780">
    <property type="entry name" value="Chromo_domain"/>
</dbReference>
<dbReference type="Gene3D" id="1.10.340.70">
    <property type="match status" value="1"/>
</dbReference>
<dbReference type="Gene3D" id="2.40.50.40">
    <property type="match status" value="1"/>
</dbReference>
<dbReference type="Pfam" id="PF00385">
    <property type="entry name" value="Chromo"/>
    <property type="match status" value="1"/>
</dbReference>
<comment type="caution">
    <text evidence="3">The sequence shown here is derived from an EMBL/GenBank/DDBJ whole genome shotgun (WGS) entry which is preliminary data.</text>
</comment>
<evidence type="ECO:0000259" key="2">
    <source>
        <dbReference type="PROSITE" id="PS50994"/>
    </source>
</evidence>
<reference evidence="3 4" key="1">
    <citation type="submission" date="2019-06" db="EMBL/GenBank/DDBJ databases">
        <title>Genomics analysis of Aphanomyces spp. identifies a new class of oomycete effector associated with host adaptation.</title>
        <authorList>
            <person name="Gaulin E."/>
        </authorList>
    </citation>
    <scope>NUCLEOTIDE SEQUENCE [LARGE SCALE GENOMIC DNA]</scope>
    <source>
        <strain evidence="3 4">E</strain>
    </source>
</reference>
<evidence type="ECO:0000259" key="1">
    <source>
        <dbReference type="PROSITE" id="PS50013"/>
    </source>
</evidence>
<protein>
    <recommendedName>
        <fullName evidence="5">Integrase catalytic domain-containing protein</fullName>
    </recommendedName>
</protein>
<dbReference type="SUPFAM" id="SSF54160">
    <property type="entry name" value="Chromo domain-like"/>
    <property type="match status" value="1"/>
</dbReference>
<evidence type="ECO:0000313" key="4">
    <source>
        <dbReference type="Proteomes" id="UP000469452"/>
    </source>
</evidence>
<dbReference type="SUPFAM" id="SSF53098">
    <property type="entry name" value="Ribonuclease H-like"/>
    <property type="match status" value="1"/>
</dbReference>
<dbReference type="VEuPathDB" id="FungiDB:H257_19007"/>
<name>A0A6A4ZGP7_APHAT</name>
<gene>
    <name evidence="3" type="ORF">AaE_012688</name>
</gene>
<dbReference type="PANTHER" id="PTHR37984:SF5">
    <property type="entry name" value="PROTEIN NYNRIN-LIKE"/>
    <property type="match status" value="1"/>
</dbReference>